<dbReference type="InterPro" id="IPR036890">
    <property type="entry name" value="HATPase_C_sf"/>
</dbReference>
<feature type="transmembrane region" description="Helical" evidence="10">
    <location>
        <begin position="15"/>
        <end position="32"/>
    </location>
</feature>
<feature type="domain" description="Histidine kinase/HSP90-like ATPase" evidence="11">
    <location>
        <begin position="322"/>
        <end position="442"/>
    </location>
</feature>
<dbReference type="RefSeq" id="WP_203963106.1">
    <property type="nucleotide sequence ID" value="NZ_AP023355.1"/>
</dbReference>
<keyword evidence="10" id="KW-1133">Transmembrane helix</keyword>
<accession>A0A7R7HY06</accession>
<evidence type="ECO:0000313" key="13">
    <source>
        <dbReference type="Proteomes" id="UP000611640"/>
    </source>
</evidence>
<dbReference type="InterPro" id="IPR003594">
    <property type="entry name" value="HATPase_dom"/>
</dbReference>
<evidence type="ECO:0000256" key="7">
    <source>
        <dbReference type="ARBA" id="ARBA00022840"/>
    </source>
</evidence>
<feature type="transmembrane region" description="Helical" evidence="10">
    <location>
        <begin position="164"/>
        <end position="181"/>
    </location>
</feature>
<dbReference type="Proteomes" id="UP000611640">
    <property type="component" value="Chromosome"/>
</dbReference>
<dbReference type="GO" id="GO:0046983">
    <property type="term" value="F:protein dimerization activity"/>
    <property type="evidence" value="ECO:0007669"/>
    <property type="project" value="InterPro"/>
</dbReference>
<keyword evidence="5" id="KW-0547">Nucleotide-binding</keyword>
<evidence type="ECO:0000256" key="1">
    <source>
        <dbReference type="ARBA" id="ARBA00000085"/>
    </source>
</evidence>
<gene>
    <name evidence="12" type="ORF">Athai_42900</name>
</gene>
<feature type="transmembrane region" description="Helical" evidence="10">
    <location>
        <begin position="113"/>
        <end position="132"/>
    </location>
</feature>
<keyword evidence="8" id="KW-0902">Two-component regulatory system</keyword>
<evidence type="ECO:0000256" key="10">
    <source>
        <dbReference type="SAM" id="Phobius"/>
    </source>
</evidence>
<evidence type="ECO:0000256" key="2">
    <source>
        <dbReference type="ARBA" id="ARBA00012438"/>
    </source>
</evidence>
<evidence type="ECO:0000256" key="9">
    <source>
        <dbReference type="SAM" id="MobiDB-lite"/>
    </source>
</evidence>
<dbReference type="Gene3D" id="3.30.565.10">
    <property type="entry name" value="Histidine kinase-like ATPase, C-terminal domain"/>
    <property type="match status" value="1"/>
</dbReference>
<keyword evidence="7" id="KW-0067">ATP-binding</keyword>
<dbReference type="SUPFAM" id="SSF55874">
    <property type="entry name" value="ATPase domain of HSP90 chaperone/DNA topoisomerase II/histidine kinase"/>
    <property type="match status" value="1"/>
</dbReference>
<dbReference type="CDD" id="cd16917">
    <property type="entry name" value="HATPase_UhpB-NarQ-NarX-like"/>
    <property type="match status" value="1"/>
</dbReference>
<dbReference type="GO" id="GO:0016020">
    <property type="term" value="C:membrane"/>
    <property type="evidence" value="ECO:0007669"/>
    <property type="project" value="InterPro"/>
</dbReference>
<dbReference type="PROSITE" id="PS51257">
    <property type="entry name" value="PROKAR_LIPOPROTEIN"/>
    <property type="match status" value="1"/>
</dbReference>
<dbReference type="EMBL" id="AP023355">
    <property type="protein sequence ID" value="BCJ36787.1"/>
    <property type="molecule type" value="Genomic_DNA"/>
</dbReference>
<dbReference type="PANTHER" id="PTHR24421">
    <property type="entry name" value="NITRATE/NITRITE SENSOR PROTEIN NARX-RELATED"/>
    <property type="match status" value="1"/>
</dbReference>
<keyword evidence="4" id="KW-0808">Transferase</keyword>
<dbReference type="Gene3D" id="1.20.5.1930">
    <property type="match status" value="1"/>
</dbReference>
<evidence type="ECO:0000256" key="8">
    <source>
        <dbReference type="ARBA" id="ARBA00023012"/>
    </source>
</evidence>
<dbReference type="GO" id="GO:0000155">
    <property type="term" value="F:phosphorelay sensor kinase activity"/>
    <property type="evidence" value="ECO:0007669"/>
    <property type="project" value="InterPro"/>
</dbReference>
<keyword evidence="10" id="KW-0472">Membrane</keyword>
<name>A0A7R7HY06_9ACTN</name>
<reference evidence="12 13" key="1">
    <citation type="submission" date="2020-08" db="EMBL/GenBank/DDBJ databases">
        <title>Whole genome shotgun sequence of Actinocatenispora thailandica NBRC 105041.</title>
        <authorList>
            <person name="Komaki H."/>
            <person name="Tamura T."/>
        </authorList>
    </citation>
    <scope>NUCLEOTIDE SEQUENCE [LARGE SCALE GENOMIC DNA]</scope>
    <source>
        <strain evidence="12 13">NBRC 105041</strain>
    </source>
</reference>
<dbReference type="InterPro" id="IPR050482">
    <property type="entry name" value="Sensor_HK_TwoCompSys"/>
</dbReference>
<dbReference type="Pfam" id="PF02518">
    <property type="entry name" value="HATPase_c"/>
    <property type="match status" value="1"/>
</dbReference>
<protein>
    <recommendedName>
        <fullName evidence="2">histidine kinase</fullName>
        <ecNumber evidence="2">2.7.13.3</ecNumber>
    </recommendedName>
</protein>
<evidence type="ECO:0000259" key="11">
    <source>
        <dbReference type="SMART" id="SM00387"/>
    </source>
</evidence>
<evidence type="ECO:0000256" key="4">
    <source>
        <dbReference type="ARBA" id="ARBA00022679"/>
    </source>
</evidence>
<dbReference type="SMART" id="SM00387">
    <property type="entry name" value="HATPase_c"/>
    <property type="match status" value="1"/>
</dbReference>
<dbReference type="InterPro" id="IPR055558">
    <property type="entry name" value="DUF7134"/>
</dbReference>
<feature type="transmembrane region" description="Helical" evidence="10">
    <location>
        <begin position="85"/>
        <end position="106"/>
    </location>
</feature>
<comment type="catalytic activity">
    <reaction evidence="1">
        <text>ATP + protein L-histidine = ADP + protein N-phospho-L-histidine.</text>
        <dbReference type="EC" id="2.7.13.3"/>
    </reaction>
</comment>
<feature type="compositionally biased region" description="Low complexity" evidence="9">
    <location>
        <begin position="385"/>
        <end position="403"/>
    </location>
</feature>
<keyword evidence="6 12" id="KW-0418">Kinase</keyword>
<organism evidence="12 13">
    <name type="scientific">Actinocatenispora thailandica</name>
    <dbReference type="NCBI Taxonomy" id="227318"/>
    <lineage>
        <taxon>Bacteria</taxon>
        <taxon>Bacillati</taxon>
        <taxon>Actinomycetota</taxon>
        <taxon>Actinomycetes</taxon>
        <taxon>Micromonosporales</taxon>
        <taxon>Micromonosporaceae</taxon>
        <taxon>Actinocatenispora</taxon>
    </lineage>
</organism>
<keyword evidence="13" id="KW-1185">Reference proteome</keyword>
<keyword evidence="10" id="KW-0812">Transmembrane</keyword>
<evidence type="ECO:0000313" key="12">
    <source>
        <dbReference type="EMBL" id="BCJ36787.1"/>
    </source>
</evidence>
<evidence type="ECO:0000256" key="5">
    <source>
        <dbReference type="ARBA" id="ARBA00022741"/>
    </source>
</evidence>
<keyword evidence="3" id="KW-0597">Phosphoprotein</keyword>
<dbReference type="Pfam" id="PF23539">
    <property type="entry name" value="DUF7134"/>
    <property type="match status" value="1"/>
</dbReference>
<evidence type="ECO:0000256" key="6">
    <source>
        <dbReference type="ARBA" id="ARBA00022777"/>
    </source>
</evidence>
<dbReference type="Pfam" id="PF07730">
    <property type="entry name" value="HisKA_3"/>
    <property type="match status" value="1"/>
</dbReference>
<dbReference type="EC" id="2.7.13.3" evidence="2"/>
<feature type="transmembrane region" description="Helical" evidence="10">
    <location>
        <begin position="44"/>
        <end position="65"/>
    </location>
</feature>
<feature type="region of interest" description="Disordered" evidence="9">
    <location>
        <begin position="363"/>
        <end position="405"/>
    </location>
</feature>
<dbReference type="GO" id="GO:0005524">
    <property type="term" value="F:ATP binding"/>
    <property type="evidence" value="ECO:0007669"/>
    <property type="project" value="UniProtKB-KW"/>
</dbReference>
<sequence>MTPARLVHRPGVQDATLALCLLVGCLLVNTPVQLVRVVAERSGGGAGTVVGWWAATAVLVGGTAVRRRWPLPALLGCALGTVIQLALLMPPTVVELAVPILVYTVAARCRPSVASPLLAGVVLCTVVGGWLAQRYGGLHVSVATVLRLDASAGPTPIRSGGGGWSLPLVVGLLLVTAWALGRGTRARREYLTELHARAAGLERERDQRAALAVAAERARISRDMHDVVAHGLSVIVIQAQGAQAAMAERPADARTALEAIVTTGRASLADTRRTLAALDDADRWQPEPGLDRLPALLDRVRRAGTTVRSECRGTAPATLPSTVDTTAYRIVQEALTNVLKHAGPTATATVSLCHQQSAIDVRITDDGTGGPAATGAPDPADRAPDPATSALPGGPPGSAAPARGGLGVRGMRERAELLGGTLTAGPDPAGGFVVHAWLPHPEQQ</sequence>
<evidence type="ECO:0000256" key="3">
    <source>
        <dbReference type="ARBA" id="ARBA00022553"/>
    </source>
</evidence>
<dbReference type="KEGG" id="atl:Athai_42900"/>
<dbReference type="InterPro" id="IPR011712">
    <property type="entry name" value="Sig_transdc_His_kin_sub3_dim/P"/>
</dbReference>
<dbReference type="AlphaFoldDB" id="A0A7R7HY06"/>
<proteinExistence type="predicted"/>
<dbReference type="PANTHER" id="PTHR24421:SF10">
    <property type="entry name" value="NITRATE_NITRITE SENSOR PROTEIN NARQ"/>
    <property type="match status" value="1"/>
</dbReference>